<dbReference type="Ensembl" id="ENSCSAVT00000007253.1">
    <property type="protein sequence ID" value="ENSCSAVP00000007160.1"/>
    <property type="gene ID" value="ENSCSAVG00000004280.1"/>
</dbReference>
<reference evidence="3" key="1">
    <citation type="submission" date="2003-08" db="EMBL/GenBank/DDBJ databases">
        <authorList>
            <person name="Birren B."/>
            <person name="Nusbaum C."/>
            <person name="Abebe A."/>
            <person name="Abouelleil A."/>
            <person name="Adekoya E."/>
            <person name="Ait-zahra M."/>
            <person name="Allen N."/>
            <person name="Allen T."/>
            <person name="An P."/>
            <person name="Anderson M."/>
            <person name="Anderson S."/>
            <person name="Arachchi H."/>
            <person name="Armbruster J."/>
            <person name="Bachantsang P."/>
            <person name="Baldwin J."/>
            <person name="Barry A."/>
            <person name="Bayul T."/>
            <person name="Blitshsteyn B."/>
            <person name="Bloom T."/>
            <person name="Blye J."/>
            <person name="Boguslavskiy L."/>
            <person name="Borowsky M."/>
            <person name="Boukhgalter B."/>
            <person name="Brunache A."/>
            <person name="Butler J."/>
            <person name="Calixte N."/>
            <person name="Calvo S."/>
            <person name="Camarata J."/>
            <person name="Campo K."/>
            <person name="Chang J."/>
            <person name="Cheshatsang Y."/>
            <person name="Citroen M."/>
            <person name="Collymore A."/>
            <person name="Considine T."/>
            <person name="Cook A."/>
            <person name="Cooke P."/>
            <person name="Corum B."/>
            <person name="Cuomo C."/>
            <person name="David R."/>
            <person name="Dawoe T."/>
            <person name="Degray S."/>
            <person name="Dodge S."/>
            <person name="Dooley K."/>
            <person name="Dorje P."/>
            <person name="Dorjee K."/>
            <person name="Dorris L."/>
            <person name="Duffey N."/>
            <person name="Dupes A."/>
            <person name="Elkins T."/>
            <person name="Engels R."/>
            <person name="Erickson J."/>
            <person name="Farina A."/>
            <person name="Faro S."/>
            <person name="Ferreira P."/>
            <person name="Fischer H."/>
            <person name="Fitzgerald M."/>
            <person name="Foley K."/>
            <person name="Gage D."/>
            <person name="Galagan J."/>
            <person name="Gearin G."/>
            <person name="Gnerre S."/>
            <person name="Gnirke A."/>
            <person name="Goyette A."/>
            <person name="Graham J."/>
            <person name="Grandbois E."/>
            <person name="Gyaltsen K."/>
            <person name="Hafez N."/>
            <person name="Hagopian D."/>
            <person name="Hagos B."/>
            <person name="Hall J."/>
            <person name="Hatcher B."/>
            <person name="Heller A."/>
            <person name="Higgins H."/>
            <person name="Honan T."/>
            <person name="Horn A."/>
            <person name="Houde N."/>
            <person name="Hughes L."/>
            <person name="Hulme W."/>
            <person name="Husby E."/>
            <person name="Iliev I."/>
            <person name="Jaffe D."/>
            <person name="Jones C."/>
            <person name="Kamal M."/>
            <person name="Kamat A."/>
            <person name="Kamvysselis M."/>
            <person name="Karlsson E."/>
            <person name="Kells C."/>
            <person name="Kieu A."/>
            <person name="Kisner P."/>
            <person name="Kodira C."/>
            <person name="Kulbokas E."/>
            <person name="Labutti K."/>
            <person name="Lama D."/>
            <person name="Landers T."/>
            <person name="Leger J."/>
            <person name="Levine S."/>
            <person name="Lewis D."/>
            <person name="Lewis T."/>
            <person name="Lindblad-toh K."/>
            <person name="Liu X."/>
            <person name="Lokyitsang T."/>
            <person name="Lokyitsang Y."/>
            <person name="Lucien O."/>
            <person name="Lui A."/>
            <person name="Ma L.J."/>
            <person name="Mabbitt R."/>
            <person name="Macdonald J."/>
            <person name="Maclean C."/>
            <person name="Major J."/>
            <person name="Manning J."/>
            <person name="Marabella R."/>
            <person name="Maru K."/>
            <person name="Matthews C."/>
            <person name="Mauceli E."/>
            <person name="Mccarthy M."/>
            <person name="Mcdonough S."/>
            <person name="Mcghee T."/>
            <person name="Meldrim J."/>
            <person name="Meneus L."/>
            <person name="Mesirov J."/>
            <person name="Mihalev A."/>
            <person name="Mihova T."/>
            <person name="Mikkelsen T."/>
            <person name="Mlenga V."/>
            <person name="Moru K."/>
            <person name="Mozes J."/>
            <person name="Mulrain L."/>
            <person name="Munson G."/>
            <person name="Naylor J."/>
            <person name="Newes C."/>
            <person name="Nguyen C."/>
            <person name="Nguyen N."/>
            <person name="Nguyen T."/>
            <person name="Nicol R."/>
            <person name="Nielsen C."/>
            <person name="Nizzari M."/>
            <person name="Norbu C."/>
            <person name="Norbu N."/>
            <person name="O'donnell P."/>
            <person name="Okoawo O."/>
            <person name="O'leary S."/>
            <person name="Omotosho B."/>
            <person name="O'neill K."/>
            <person name="Osman S."/>
            <person name="Parker S."/>
            <person name="Perrin D."/>
            <person name="Phunkhang P."/>
            <person name="Piqani B."/>
            <person name="Purcell S."/>
            <person name="Rachupka T."/>
            <person name="Ramasamy U."/>
            <person name="Rameau R."/>
            <person name="Ray V."/>
            <person name="Raymond C."/>
            <person name="Retta R."/>
            <person name="Richardson S."/>
            <person name="Rise C."/>
            <person name="Rodriguez J."/>
            <person name="Rogers J."/>
            <person name="Rogov P."/>
            <person name="Rutman M."/>
            <person name="Schupbach R."/>
            <person name="Seaman C."/>
            <person name="Settipalli S."/>
            <person name="Sharpe T."/>
            <person name="Sheridan J."/>
            <person name="Sherpa N."/>
            <person name="Shi J."/>
            <person name="Smirnov S."/>
            <person name="Smith C."/>
            <person name="Sougnez C."/>
            <person name="Spencer B."/>
            <person name="Stalker J."/>
            <person name="Stange-thomann N."/>
            <person name="Stavropoulos S."/>
            <person name="Stetson K."/>
            <person name="Stone C."/>
            <person name="Stone S."/>
            <person name="Stubbs M."/>
            <person name="Talamas J."/>
            <person name="Tchuinga P."/>
            <person name="Tenzing P."/>
            <person name="Tesfaye S."/>
            <person name="Theodore J."/>
            <person name="Thoulutsang Y."/>
            <person name="Topham K."/>
            <person name="Towey S."/>
            <person name="Tsamla T."/>
            <person name="Tsomo N."/>
            <person name="Vallee D."/>
            <person name="Vassiliev H."/>
            <person name="Venkataraman V."/>
            <person name="Vinson J."/>
            <person name="Vo A."/>
            <person name="Wade C."/>
            <person name="Wang S."/>
            <person name="Wangchuk T."/>
            <person name="Wangdi T."/>
            <person name="Whittaker C."/>
            <person name="Wilkinson J."/>
            <person name="Wu Y."/>
            <person name="Wyman D."/>
            <person name="Yadav S."/>
            <person name="Yang S."/>
            <person name="Yang X."/>
            <person name="Yeager S."/>
            <person name="Yee E."/>
            <person name="Young G."/>
            <person name="Zainoun J."/>
            <person name="Zembeck L."/>
            <person name="Zimmer A."/>
            <person name="Zody M."/>
            <person name="Lander E."/>
        </authorList>
    </citation>
    <scope>NUCLEOTIDE SEQUENCE [LARGE SCALE GENOMIC DNA]</scope>
</reference>
<sequence>MRNMFVTFMMLLSNDPYSGAWSIDSSAKLRQLCHDQGMYFWKECRQLIDSMSKVLNQGRLCDGRHPNFKVTMKPFYNLNFAQNFYKLINSLLGRRGALVVVSVGFHMECNVENTIDGYLGPVVDLIERNQPQNDSWPKLIFVLPMLTGLLKPPAYFRFQNDDKINAFSSRMTNYCNHHRIPVLDFRQLSKYIHSFDGTHYGL</sequence>
<evidence type="ECO:0000313" key="3">
    <source>
        <dbReference type="Proteomes" id="UP000007875"/>
    </source>
</evidence>
<dbReference type="OMA" id="QWFARIA"/>
<dbReference type="PANTHER" id="PTHR20003:SF7">
    <property type="entry name" value="SGNH DOMAIN-CONTAINING PROTEIN"/>
    <property type="match status" value="1"/>
</dbReference>
<dbReference type="AlphaFoldDB" id="H2YPA2"/>
<feature type="signal peptide" evidence="1">
    <location>
        <begin position="1"/>
        <end position="20"/>
    </location>
</feature>
<protein>
    <submittedName>
        <fullName evidence="2">Uncharacterized protein</fullName>
    </submittedName>
</protein>
<organism evidence="2 3">
    <name type="scientific">Ciona savignyi</name>
    <name type="common">Pacific transparent sea squirt</name>
    <dbReference type="NCBI Taxonomy" id="51511"/>
    <lineage>
        <taxon>Eukaryota</taxon>
        <taxon>Metazoa</taxon>
        <taxon>Chordata</taxon>
        <taxon>Tunicata</taxon>
        <taxon>Ascidiacea</taxon>
        <taxon>Phlebobranchia</taxon>
        <taxon>Cionidae</taxon>
        <taxon>Ciona</taxon>
    </lineage>
</organism>
<dbReference type="HOGENOM" id="CLU_1357353_0_0_1"/>
<name>H2YPA2_CIOSA</name>
<evidence type="ECO:0000313" key="2">
    <source>
        <dbReference type="Ensembl" id="ENSCSAVP00000007160.1"/>
    </source>
</evidence>
<keyword evidence="1" id="KW-0732">Signal</keyword>
<feature type="chain" id="PRO_5003578215" evidence="1">
    <location>
        <begin position="21"/>
        <end position="202"/>
    </location>
</feature>
<proteinExistence type="predicted"/>
<reference evidence="2" key="3">
    <citation type="submission" date="2025-09" db="UniProtKB">
        <authorList>
            <consortium name="Ensembl"/>
        </authorList>
    </citation>
    <scope>IDENTIFICATION</scope>
</reference>
<dbReference type="InParanoid" id="H2YPA2"/>
<dbReference type="PANTHER" id="PTHR20003">
    <property type="entry name" value="GLYCOPROTEIN-RELATED"/>
    <property type="match status" value="1"/>
</dbReference>
<dbReference type="eggNOG" id="ENOG502TJ9H">
    <property type="taxonomic scope" value="Eukaryota"/>
</dbReference>
<accession>H2YPA2</accession>
<evidence type="ECO:0000256" key="1">
    <source>
        <dbReference type="SAM" id="SignalP"/>
    </source>
</evidence>
<dbReference type="STRING" id="51511.ENSCSAVP00000007160"/>
<keyword evidence="3" id="KW-1185">Reference proteome</keyword>
<dbReference type="Proteomes" id="UP000007875">
    <property type="component" value="Unassembled WGS sequence"/>
</dbReference>
<reference evidence="2" key="2">
    <citation type="submission" date="2025-08" db="UniProtKB">
        <authorList>
            <consortium name="Ensembl"/>
        </authorList>
    </citation>
    <scope>IDENTIFICATION</scope>
</reference>
<dbReference type="GeneTree" id="ENSGT00530000065380"/>